<dbReference type="AlphaFoldDB" id="E7RT55"/>
<evidence type="ECO:0000313" key="3">
    <source>
        <dbReference type="Proteomes" id="UP000005580"/>
    </source>
</evidence>
<organism evidence="2 3">
    <name type="scientific">Hoylesella oralis ATCC 33269</name>
    <dbReference type="NCBI Taxonomy" id="873533"/>
    <lineage>
        <taxon>Bacteria</taxon>
        <taxon>Pseudomonadati</taxon>
        <taxon>Bacteroidota</taxon>
        <taxon>Bacteroidia</taxon>
        <taxon>Bacteroidales</taxon>
        <taxon>Prevotellaceae</taxon>
        <taxon>Hoylesella</taxon>
    </lineage>
</organism>
<name>E7RT55_9BACT</name>
<evidence type="ECO:0000256" key="1">
    <source>
        <dbReference type="SAM" id="Phobius"/>
    </source>
</evidence>
<keyword evidence="1" id="KW-1133">Transmembrane helix</keyword>
<evidence type="ECO:0000313" key="2">
    <source>
        <dbReference type="EMBL" id="EFZ36406.1"/>
    </source>
</evidence>
<protein>
    <submittedName>
        <fullName evidence="2">Uncharacterized protein</fullName>
    </submittedName>
</protein>
<comment type="caution">
    <text evidence="2">The sequence shown here is derived from an EMBL/GenBank/DDBJ whole genome shotgun (WGS) entry which is preliminary data.</text>
</comment>
<dbReference type="EMBL" id="AEPE02000006">
    <property type="protein sequence ID" value="EFZ36406.1"/>
    <property type="molecule type" value="Genomic_DNA"/>
</dbReference>
<reference evidence="2" key="1">
    <citation type="submission" date="2011-01" db="EMBL/GenBank/DDBJ databases">
        <authorList>
            <person name="Muzny D."/>
            <person name="Qin X."/>
            <person name="Buhay C."/>
            <person name="Dugan-Rocha S."/>
            <person name="Ding Y."/>
            <person name="Chen G."/>
            <person name="Hawes A."/>
            <person name="Holder M."/>
            <person name="Jhangiani S."/>
            <person name="Johnson A."/>
            <person name="Khan Z."/>
            <person name="Li Z."/>
            <person name="Liu W."/>
            <person name="Liu X."/>
            <person name="Perez L."/>
            <person name="Shen H."/>
            <person name="Wang Q."/>
            <person name="Watt J."/>
            <person name="Xi L."/>
            <person name="Xin Y."/>
            <person name="Zhou J."/>
            <person name="Deng J."/>
            <person name="Jiang H."/>
            <person name="Liu Y."/>
            <person name="Qu J."/>
            <person name="Song X.-Z."/>
            <person name="Zhang L."/>
            <person name="Villasana D."/>
            <person name="Johnson A."/>
            <person name="Liu J."/>
            <person name="Liyanage D."/>
            <person name="Lorensuhewa L."/>
            <person name="Robinson T."/>
            <person name="Song A."/>
            <person name="Song B.-B."/>
            <person name="Dinh H."/>
            <person name="Thornton R."/>
            <person name="Coyle M."/>
            <person name="Francisco L."/>
            <person name="Jackson L."/>
            <person name="Javaid M."/>
            <person name="Korchina V."/>
            <person name="Kovar C."/>
            <person name="Mata R."/>
            <person name="Mathew T."/>
            <person name="Ngo R."/>
            <person name="Nguyen L."/>
            <person name="Nguyen N."/>
            <person name="Okwuonu G."/>
            <person name="Ongeri F."/>
            <person name="Pham C."/>
            <person name="Simmons D."/>
            <person name="Wilczek-Boney K."/>
            <person name="Hale W."/>
            <person name="Jakkamsetti A."/>
            <person name="Pham P."/>
            <person name="Ruth R."/>
            <person name="San Lucas F."/>
            <person name="Warren J."/>
            <person name="Zhang J."/>
            <person name="Zhao Z."/>
            <person name="Zhou C."/>
            <person name="Zhu D."/>
            <person name="Lee S."/>
            <person name="Bess C."/>
            <person name="Blankenburg K."/>
            <person name="Forbes L."/>
            <person name="Fu Q."/>
            <person name="Gubbala S."/>
            <person name="Hirani K."/>
            <person name="Jayaseelan J.C."/>
            <person name="Lara F."/>
            <person name="Munidasa M."/>
            <person name="Palculict T."/>
            <person name="Patil S."/>
            <person name="Pu L.-L."/>
            <person name="Saada N."/>
            <person name="Tang L."/>
            <person name="Weissenberger G."/>
            <person name="Zhu Y."/>
            <person name="Hemphill L."/>
            <person name="Shang Y."/>
            <person name="Youmans B."/>
            <person name="Ayvaz T."/>
            <person name="Ross M."/>
            <person name="Santibanez J."/>
            <person name="Aqrawi P."/>
            <person name="Gross S."/>
            <person name="Joshi V."/>
            <person name="Fowler G."/>
            <person name="Nazareth L."/>
            <person name="Reid J."/>
            <person name="Worley K."/>
            <person name="Petrosino J."/>
            <person name="Highlander S."/>
            <person name="Gibbs R."/>
        </authorList>
    </citation>
    <scope>NUCLEOTIDE SEQUENCE [LARGE SCALE GENOMIC DNA]</scope>
    <source>
        <strain evidence="2">ATCC 33269</strain>
    </source>
</reference>
<keyword evidence="1" id="KW-0472">Membrane</keyword>
<dbReference type="Proteomes" id="UP000005580">
    <property type="component" value="Unassembled WGS sequence"/>
</dbReference>
<sequence>MRVIVRVFILFYAKNRNMLSNIDFYLSVIFKLYTFATVILNTIFLP</sequence>
<dbReference type="HOGENOM" id="CLU_3187431_0_0_10"/>
<feature type="transmembrane region" description="Helical" evidence="1">
    <location>
        <begin position="24"/>
        <end position="45"/>
    </location>
</feature>
<keyword evidence="1" id="KW-0812">Transmembrane</keyword>
<proteinExistence type="predicted"/>
<accession>E7RT55</accession>
<gene>
    <name evidence="2" type="ORF">HMPREF0663_12473</name>
</gene>
<keyword evidence="3" id="KW-1185">Reference proteome</keyword>